<reference evidence="1" key="1">
    <citation type="journal article" date="2021" name="Nat. Commun.">
        <title>Genetic determinants of endophytism in the Arabidopsis root mycobiome.</title>
        <authorList>
            <person name="Mesny F."/>
            <person name="Miyauchi S."/>
            <person name="Thiergart T."/>
            <person name="Pickel B."/>
            <person name="Atanasova L."/>
            <person name="Karlsson M."/>
            <person name="Huettel B."/>
            <person name="Barry K.W."/>
            <person name="Haridas S."/>
            <person name="Chen C."/>
            <person name="Bauer D."/>
            <person name="Andreopoulos W."/>
            <person name="Pangilinan J."/>
            <person name="LaButti K."/>
            <person name="Riley R."/>
            <person name="Lipzen A."/>
            <person name="Clum A."/>
            <person name="Drula E."/>
            <person name="Henrissat B."/>
            <person name="Kohler A."/>
            <person name="Grigoriev I.V."/>
            <person name="Martin F.M."/>
            <person name="Hacquard S."/>
        </authorList>
    </citation>
    <scope>NUCLEOTIDE SEQUENCE</scope>
    <source>
        <strain evidence="1">MPI-CAGE-CH-0230</strain>
    </source>
</reference>
<proteinExistence type="predicted"/>
<dbReference type="AlphaFoldDB" id="A0A9P8XPB4"/>
<keyword evidence="3" id="KW-1185">Reference proteome</keyword>
<dbReference type="RefSeq" id="XP_046004514.1">
    <property type="nucleotide sequence ID" value="XM_046155955.1"/>
</dbReference>
<comment type="caution">
    <text evidence="1">The sequence shown here is derived from an EMBL/GenBank/DDBJ whole genome shotgun (WGS) entry which is preliminary data.</text>
</comment>
<dbReference type="Proteomes" id="UP000756346">
    <property type="component" value="Unassembled WGS sequence"/>
</dbReference>
<accession>A0A9P8XPB4</accession>
<organism evidence="1 3">
    <name type="scientific">Microdochium trichocladiopsis</name>
    <dbReference type="NCBI Taxonomy" id="1682393"/>
    <lineage>
        <taxon>Eukaryota</taxon>
        <taxon>Fungi</taxon>
        <taxon>Dikarya</taxon>
        <taxon>Ascomycota</taxon>
        <taxon>Pezizomycotina</taxon>
        <taxon>Sordariomycetes</taxon>
        <taxon>Xylariomycetidae</taxon>
        <taxon>Xylariales</taxon>
        <taxon>Microdochiaceae</taxon>
        <taxon>Microdochium</taxon>
    </lineage>
</organism>
<protein>
    <submittedName>
        <fullName evidence="1">Uncharacterized protein</fullName>
    </submittedName>
</protein>
<evidence type="ECO:0000313" key="1">
    <source>
        <dbReference type="EMBL" id="KAH7009075.1"/>
    </source>
</evidence>
<dbReference type="EMBL" id="JAGTJQ010000020">
    <property type="protein sequence ID" value="KAH7009075.1"/>
    <property type="molecule type" value="Genomic_DNA"/>
</dbReference>
<dbReference type="GeneID" id="70185501"/>
<sequence length="77" mass="8244">MRLVVVVVVVVVVGEGLLAADIVGALTSRQSSDREEVAQIHCENSLGRELSVVLRWALQGGCLLIIDFVIALRPCST</sequence>
<evidence type="ECO:0000313" key="3">
    <source>
        <dbReference type="Proteomes" id="UP000756346"/>
    </source>
</evidence>
<evidence type="ECO:0000313" key="2">
    <source>
        <dbReference type="EMBL" id="KAH7012138.1"/>
    </source>
</evidence>
<name>A0A9P8XPB4_9PEZI</name>
<gene>
    <name evidence="2" type="ORF">B0I36DRAFT_340573</name>
    <name evidence="1" type="ORF">B0I36DRAFT_342901</name>
</gene>
<dbReference type="EMBL" id="JAGTJQ010000015">
    <property type="protein sequence ID" value="KAH7012138.1"/>
    <property type="molecule type" value="Genomic_DNA"/>
</dbReference>